<evidence type="ECO:0000313" key="2">
    <source>
        <dbReference type="Proteomes" id="UP001219518"/>
    </source>
</evidence>
<comment type="caution">
    <text evidence="1">The sequence shown here is derived from an EMBL/GenBank/DDBJ whole genome shotgun (WGS) entry which is preliminary data.</text>
</comment>
<name>A0AAE1LAQ9_9NEOP</name>
<sequence length="166" mass="19295">MRPTRAVASRPPYRQDAVKSCQGITETIIDLTCPPREKNIPLVPLPRDYDFCEEILKMWPLRDRLVRVDEFHEHYRGKSSPVTALSFGLRRYAGLWIIRRDRLLLAHNGINCAPYPGQVPWIDDLSELYQYLGRARSYLATLQPDELLNEDLDEVDAIVKNMNCRI</sequence>
<dbReference type="Proteomes" id="UP001219518">
    <property type="component" value="Unassembled WGS sequence"/>
</dbReference>
<accession>A0AAE1LAQ9</accession>
<dbReference type="EMBL" id="JAHWGI010000287">
    <property type="protein sequence ID" value="KAK3911854.1"/>
    <property type="molecule type" value="Genomic_DNA"/>
</dbReference>
<reference evidence="1" key="2">
    <citation type="journal article" date="2023" name="BMC Genomics">
        <title>Pest status, molecular evolution, and epigenetic factors derived from the genome assembly of Frankliniella fusca, a thysanopteran phytovirus vector.</title>
        <authorList>
            <person name="Catto M.A."/>
            <person name="Labadie P.E."/>
            <person name="Jacobson A.L."/>
            <person name="Kennedy G.G."/>
            <person name="Srinivasan R."/>
            <person name="Hunt B.G."/>
        </authorList>
    </citation>
    <scope>NUCLEOTIDE SEQUENCE</scope>
    <source>
        <strain evidence="1">PL_HMW_Pooled</strain>
    </source>
</reference>
<proteinExistence type="predicted"/>
<gene>
    <name evidence="1" type="ORF">KUF71_004534</name>
</gene>
<protein>
    <submittedName>
        <fullName evidence="1">Dihydromethanopterin reductase (Acceptor)</fullName>
    </submittedName>
</protein>
<organism evidence="1 2">
    <name type="scientific">Frankliniella fusca</name>
    <dbReference type="NCBI Taxonomy" id="407009"/>
    <lineage>
        <taxon>Eukaryota</taxon>
        <taxon>Metazoa</taxon>
        <taxon>Ecdysozoa</taxon>
        <taxon>Arthropoda</taxon>
        <taxon>Hexapoda</taxon>
        <taxon>Insecta</taxon>
        <taxon>Pterygota</taxon>
        <taxon>Neoptera</taxon>
        <taxon>Paraneoptera</taxon>
        <taxon>Thysanoptera</taxon>
        <taxon>Terebrantia</taxon>
        <taxon>Thripoidea</taxon>
        <taxon>Thripidae</taxon>
        <taxon>Frankliniella</taxon>
    </lineage>
</organism>
<reference evidence="1" key="1">
    <citation type="submission" date="2021-07" db="EMBL/GenBank/DDBJ databases">
        <authorList>
            <person name="Catto M.A."/>
            <person name="Jacobson A."/>
            <person name="Kennedy G."/>
            <person name="Labadie P."/>
            <person name="Hunt B.G."/>
            <person name="Srinivasan R."/>
        </authorList>
    </citation>
    <scope>NUCLEOTIDE SEQUENCE</scope>
    <source>
        <strain evidence="1">PL_HMW_Pooled</strain>
        <tissue evidence="1">Head</tissue>
    </source>
</reference>
<evidence type="ECO:0000313" key="1">
    <source>
        <dbReference type="EMBL" id="KAK3911854.1"/>
    </source>
</evidence>
<keyword evidence="2" id="KW-1185">Reference proteome</keyword>
<dbReference type="AlphaFoldDB" id="A0AAE1LAQ9"/>